<reference evidence="1 2" key="1">
    <citation type="journal article" date="2019" name="Int. J. Syst. Evol. Microbiol.">
        <title>The Global Catalogue of Microorganisms (GCM) 10K type strain sequencing project: providing services to taxonomists for standard genome sequencing and annotation.</title>
        <authorList>
            <consortium name="The Broad Institute Genomics Platform"/>
            <consortium name="The Broad Institute Genome Sequencing Center for Infectious Disease"/>
            <person name="Wu L."/>
            <person name="Ma J."/>
        </authorList>
    </citation>
    <scope>NUCLEOTIDE SEQUENCE [LARGE SCALE GENOMIC DNA]</scope>
    <source>
        <strain evidence="1 2">JCM 30072</strain>
    </source>
</reference>
<proteinExistence type="predicted"/>
<dbReference type="Proteomes" id="UP001596445">
    <property type="component" value="Unassembled WGS sequence"/>
</dbReference>
<sequence>MDVISVLDKDAIPSIDDPTFGEEFVGTADDEVLVLDGEPPKAYPIRILNFHEIVNDRIDGDPVAVTWCPLCASAVVYERTVDDQVLSFGVSGKLADDDLVMYDRETESEWKQSLGECIAGSLEGEELTVRPAPIITWERFRDDYPEGVVLQPATMKSEAASDDDQPAPVDYTDDPYEEYFGSEEFGLAAHRSGEGRSWDREDLSPKTRVLGIEHGDTAVGYPETRLRAAGGVVTDTVGGMDVVVVATDGLHAFENPGYEFALVEDELRANGTVWDPATGRAGDGRRLRRVPAQRLFAFTWQDDHGPGAFYEPS</sequence>
<comment type="caution">
    <text evidence="1">The sequence shown here is derived from an EMBL/GenBank/DDBJ whole genome shotgun (WGS) entry which is preliminary data.</text>
</comment>
<name>A0ABD5W3U5_9EURY</name>
<dbReference type="Pfam" id="PF11376">
    <property type="entry name" value="DUF3179"/>
    <property type="match status" value="1"/>
</dbReference>
<evidence type="ECO:0000313" key="1">
    <source>
        <dbReference type="EMBL" id="MFC7058215.1"/>
    </source>
</evidence>
<accession>A0ABD5W3U5</accession>
<dbReference type="InterPro" id="IPR021516">
    <property type="entry name" value="DUF3179"/>
</dbReference>
<protein>
    <submittedName>
        <fullName evidence="1">DUF3179 domain-containing protein</fullName>
    </submittedName>
</protein>
<dbReference type="RefSeq" id="WP_267164019.1">
    <property type="nucleotide sequence ID" value="NZ_CP112972.1"/>
</dbReference>
<dbReference type="GeneID" id="76630186"/>
<dbReference type="EMBL" id="JBHSZI010000001">
    <property type="protein sequence ID" value="MFC7058215.1"/>
    <property type="molecule type" value="Genomic_DNA"/>
</dbReference>
<organism evidence="1 2">
    <name type="scientific">Halovenus salina</name>
    <dbReference type="NCBI Taxonomy" id="1510225"/>
    <lineage>
        <taxon>Archaea</taxon>
        <taxon>Methanobacteriati</taxon>
        <taxon>Methanobacteriota</taxon>
        <taxon>Stenosarchaea group</taxon>
        <taxon>Halobacteria</taxon>
        <taxon>Halobacteriales</taxon>
        <taxon>Haloarculaceae</taxon>
        <taxon>Halovenus</taxon>
    </lineage>
</organism>
<gene>
    <name evidence="1" type="ORF">ACFQQG_08550</name>
</gene>
<evidence type="ECO:0000313" key="2">
    <source>
        <dbReference type="Proteomes" id="UP001596445"/>
    </source>
</evidence>
<dbReference type="AlphaFoldDB" id="A0ABD5W3U5"/>
<keyword evidence="2" id="KW-1185">Reference proteome</keyword>